<dbReference type="InterPro" id="IPR012341">
    <property type="entry name" value="6hp_glycosidase-like_sf"/>
</dbReference>
<accession>A0A1W1Z8G3</accession>
<dbReference type="SUPFAM" id="SSF48208">
    <property type="entry name" value="Six-hairpin glycosidases"/>
    <property type="match status" value="1"/>
</dbReference>
<dbReference type="InterPro" id="IPR008928">
    <property type="entry name" value="6-hairpin_glycosidase_sf"/>
</dbReference>
<proteinExistence type="predicted"/>
<evidence type="ECO:0000313" key="1">
    <source>
        <dbReference type="EMBL" id="SMC44719.1"/>
    </source>
</evidence>
<dbReference type="Proteomes" id="UP000192756">
    <property type="component" value="Unassembled WGS sequence"/>
</dbReference>
<protein>
    <recommendedName>
        <fullName evidence="3">Alpha-L-rhamnosidase six-hairpin glycosidase domain-containing protein</fullName>
    </recommendedName>
</protein>
<evidence type="ECO:0000313" key="2">
    <source>
        <dbReference type="Proteomes" id="UP000192756"/>
    </source>
</evidence>
<dbReference type="EMBL" id="FWXT01000001">
    <property type="protein sequence ID" value="SMC44719.1"/>
    <property type="molecule type" value="Genomic_DNA"/>
</dbReference>
<name>A0A1W1Z8G3_9SPHI</name>
<organism evidence="1 2">
    <name type="scientific">Pedobacter africanus</name>
    <dbReference type="NCBI Taxonomy" id="151894"/>
    <lineage>
        <taxon>Bacteria</taxon>
        <taxon>Pseudomonadati</taxon>
        <taxon>Bacteroidota</taxon>
        <taxon>Sphingobacteriia</taxon>
        <taxon>Sphingobacteriales</taxon>
        <taxon>Sphingobacteriaceae</taxon>
        <taxon>Pedobacter</taxon>
    </lineage>
</organism>
<keyword evidence="2" id="KW-1185">Reference proteome</keyword>
<dbReference type="Gene3D" id="1.50.10.10">
    <property type="match status" value="1"/>
</dbReference>
<dbReference type="GO" id="GO:0005975">
    <property type="term" value="P:carbohydrate metabolic process"/>
    <property type="evidence" value="ECO:0007669"/>
    <property type="project" value="InterPro"/>
</dbReference>
<reference evidence="2" key="1">
    <citation type="submission" date="2017-04" db="EMBL/GenBank/DDBJ databases">
        <authorList>
            <person name="Varghese N."/>
            <person name="Submissions S."/>
        </authorList>
    </citation>
    <scope>NUCLEOTIDE SEQUENCE [LARGE SCALE GENOMIC DNA]</scope>
    <source>
        <strain evidence="2">DSM 12126</strain>
    </source>
</reference>
<dbReference type="RefSeq" id="WP_084236815.1">
    <property type="nucleotide sequence ID" value="NZ_FWXT01000001.1"/>
</dbReference>
<evidence type="ECO:0008006" key="3">
    <source>
        <dbReference type="Google" id="ProtNLM"/>
    </source>
</evidence>
<dbReference type="AlphaFoldDB" id="A0A1W1Z8G3"/>
<dbReference type="STRING" id="151894.SAMN04488524_0475"/>
<sequence>MKYLKLTAVYFLLAPVWMLSSYAQKFNGRIAEMIAAGNVIRTSFTDTARVNLYQGNGRFGSSYGALGLHNNPNHVKHTNKFGQTQHMHIGHWVRAKFNADYLIPTVRIYWDEEPAAVVGYHQCQSFYDGLLKTSFETDKGKVAVETWFDQLDRDLSGFTIDVEGKTADVIIDPMENLSVHYGQKVIQTARIIKHAKYIEIQLNCMDIRSSVFLSTNDSTIVKGNKLVVKLHSGRNWIQLAYGRPASAGIGVSKSRTVSWWNTKWAQTSTIMLPDENAQQLWVRSMGLILSTVNEDKKGFPVPMGFTGNLWPFSFPQDLSYIHSALLSTGNIQIAKAWVEQFAADIEGMKDYTKRLYGIDGVFCPWVFPYGTFKGYHTPAPPNIFNYEVHNSGYLCRMAYETSKFVNDTVWTRRYAQELIKQTALFYKNIAKKGKDGYWHLYITPSMGQDEMGGANQQDYLCALFSAKYCFQKAVELNLDPDGIYREILLDGLSFPTLKSAKGVYFTNKAGRDEDLGKQKHPVQLNDLVFLPVNKQADPASLTAYQKRYEITQDAGKPHFYGWTLGTFLLAGSRVGDVDGWKKDWGNLRKADYTDEEWIQLYETSSAYSASFYTTTNALVVQSLICNLVDDWFNKLEISKCNPWKGSVYLTRVYSILGVHLDGEINGRDANLSLTAWKDCQFDLHGKQLTLKKGTVTPVKIINGQLISNK</sequence>
<gene>
    <name evidence="1" type="ORF">SAMN04488524_0475</name>
</gene>
<dbReference type="OrthoDB" id="1090762at2"/>